<name>A0A644Y323_9ZZZZ</name>
<proteinExistence type="predicted"/>
<protein>
    <submittedName>
        <fullName evidence="1">Uncharacterized protein</fullName>
    </submittedName>
</protein>
<evidence type="ECO:0000313" key="1">
    <source>
        <dbReference type="EMBL" id="MPM22749.1"/>
    </source>
</evidence>
<organism evidence="1">
    <name type="scientific">bioreactor metagenome</name>
    <dbReference type="NCBI Taxonomy" id="1076179"/>
    <lineage>
        <taxon>unclassified sequences</taxon>
        <taxon>metagenomes</taxon>
        <taxon>ecological metagenomes</taxon>
    </lineage>
</organism>
<dbReference type="AlphaFoldDB" id="A0A644Y323"/>
<reference evidence="1" key="1">
    <citation type="submission" date="2019-08" db="EMBL/GenBank/DDBJ databases">
        <authorList>
            <person name="Kucharzyk K."/>
            <person name="Murdoch R.W."/>
            <person name="Higgins S."/>
            <person name="Loffler F."/>
        </authorList>
    </citation>
    <scope>NUCLEOTIDE SEQUENCE</scope>
</reference>
<dbReference type="EMBL" id="VSSQ01003877">
    <property type="protein sequence ID" value="MPM22749.1"/>
    <property type="molecule type" value="Genomic_DNA"/>
</dbReference>
<sequence length="125" mass="13924">MSRLFRPFVEQGLVVWNEKCLVAGLALFRYGKDQCDFQMYAPLFHDGGGAAVFVHGVAGEVEGLQIALRDLLLMVMADHAHTMQLQWNRIFCELTLKRPHQPGECGDGREAMRERAGDGVGVLHA</sequence>
<gene>
    <name evidence="1" type="ORF">SDC9_69207</name>
</gene>
<accession>A0A644Y323</accession>
<comment type="caution">
    <text evidence="1">The sequence shown here is derived from an EMBL/GenBank/DDBJ whole genome shotgun (WGS) entry which is preliminary data.</text>
</comment>